<dbReference type="Pfam" id="PF01535">
    <property type="entry name" value="PPR"/>
    <property type="match status" value="1"/>
</dbReference>
<dbReference type="PANTHER" id="PTHR47447">
    <property type="entry name" value="OS03G0856100 PROTEIN"/>
    <property type="match status" value="1"/>
</dbReference>
<reference evidence="4" key="1">
    <citation type="submission" date="2015-07" db="EMBL/GenBank/DDBJ databases">
        <title>Transcriptome Assembly of Anthurium amnicola.</title>
        <authorList>
            <person name="Suzuki J."/>
        </authorList>
    </citation>
    <scope>NUCLEOTIDE SEQUENCE</scope>
</reference>
<name>A0A1D1XGK7_9ARAE</name>
<feature type="repeat" description="PPR" evidence="3">
    <location>
        <begin position="462"/>
        <end position="497"/>
    </location>
</feature>
<gene>
    <name evidence="4" type="primary">At1g71060</name>
    <name evidence="4" type="ORF">g.151891</name>
</gene>
<dbReference type="PROSITE" id="PS51375">
    <property type="entry name" value="PPR"/>
    <property type="match status" value="7"/>
</dbReference>
<dbReference type="SUPFAM" id="SSF48452">
    <property type="entry name" value="TPR-like"/>
    <property type="match status" value="1"/>
</dbReference>
<proteinExistence type="inferred from homology"/>
<dbReference type="Gene3D" id="1.25.40.10">
    <property type="entry name" value="Tetratricopeptide repeat domain"/>
    <property type="match status" value="4"/>
</dbReference>
<evidence type="ECO:0000256" key="2">
    <source>
        <dbReference type="ARBA" id="ARBA00022737"/>
    </source>
</evidence>
<sequence>MAILFSRCDGFRRSQKGPHNASIPFQSSQMRMGFSRFLCYSPKAALSGSTSAGKMASFTHHHGSFLLPSCQRSYSFGAFHSSSNGVASGSPAYVSERMLHGANAIESLSNYKGLCPFPASRLEFHRSSHGLVKTQFFVEAIDDATSSNSKRTSEDAEKVCRILSKEPNSSIFPSLDQSGVTVSHELVVEVLKKLSNAGILALSFFRWVEKQQGFKHSAECYHHLIEALGRIKQFRLIWDLVGAMEDQRILMKETFALISRRYARARNIQGAVEAFEKMRNYGLKPDISDFNRLLDTLGKSKNVKTAQEIFVDMRRRNRFTPDLKTYTILLEGWGSVLDIARLTQVYQEMMDGGFEPDTVAYGILIHGFVKCRKLDEAIKLFHEMVARNLKPGPHIFCSLINGLGSEKRLLEALKYFELSKASSFPLDIPMCNSVVGAYCWVQQFENAYRTLAEMKTSGLGPNARTYEIILHHLIKAHRIEEAYMVFQGMAGESGCEPELNTYTMMVRMFCAEERVDMALKIWQQMSEKGIIPCMHMYSVLINGLLIEHRLEEACDYFQEMLDRGIRPPGLLYGNLKQVLLKEGKEDLAMHMGSQLDRLRRTPMTG</sequence>
<dbReference type="InterPro" id="IPR011990">
    <property type="entry name" value="TPR-like_helical_dom_sf"/>
</dbReference>
<accession>A0A1D1XGK7</accession>
<evidence type="ECO:0000256" key="1">
    <source>
        <dbReference type="ARBA" id="ARBA00007626"/>
    </source>
</evidence>
<dbReference type="NCBIfam" id="TIGR00756">
    <property type="entry name" value="PPR"/>
    <property type="match status" value="5"/>
</dbReference>
<feature type="repeat" description="PPR" evidence="3">
    <location>
        <begin position="357"/>
        <end position="391"/>
    </location>
</feature>
<comment type="similarity">
    <text evidence="1">Belongs to the PPR family. P subfamily.</text>
</comment>
<evidence type="ECO:0000256" key="3">
    <source>
        <dbReference type="PROSITE-ProRule" id="PRU00708"/>
    </source>
</evidence>
<keyword evidence="2" id="KW-0677">Repeat</keyword>
<feature type="repeat" description="PPR" evidence="3">
    <location>
        <begin position="427"/>
        <end position="461"/>
    </location>
</feature>
<dbReference type="InterPro" id="IPR002885">
    <property type="entry name" value="PPR_rpt"/>
</dbReference>
<feature type="repeat" description="PPR" evidence="3">
    <location>
        <begin position="498"/>
        <end position="532"/>
    </location>
</feature>
<evidence type="ECO:0000313" key="4">
    <source>
        <dbReference type="EMBL" id="JAT41533.1"/>
    </source>
</evidence>
<organism evidence="4">
    <name type="scientific">Anthurium amnicola</name>
    <dbReference type="NCBI Taxonomy" id="1678845"/>
    <lineage>
        <taxon>Eukaryota</taxon>
        <taxon>Viridiplantae</taxon>
        <taxon>Streptophyta</taxon>
        <taxon>Embryophyta</taxon>
        <taxon>Tracheophyta</taxon>
        <taxon>Spermatophyta</taxon>
        <taxon>Magnoliopsida</taxon>
        <taxon>Liliopsida</taxon>
        <taxon>Araceae</taxon>
        <taxon>Pothoideae</taxon>
        <taxon>Potheae</taxon>
        <taxon>Anthurium</taxon>
    </lineage>
</organism>
<feature type="repeat" description="PPR" evidence="3">
    <location>
        <begin position="251"/>
        <end position="285"/>
    </location>
</feature>
<protein>
    <submittedName>
        <fullName evidence="4">Pentatricopeptide repeat-containing protein At1g71060, mitochondrial</fullName>
    </submittedName>
</protein>
<dbReference type="AlphaFoldDB" id="A0A1D1XGK7"/>
<dbReference type="Pfam" id="PF13041">
    <property type="entry name" value="PPR_2"/>
    <property type="match status" value="4"/>
</dbReference>
<dbReference type="PANTHER" id="PTHR47447:SF28">
    <property type="entry name" value="PENTACOTRIPEPTIDE-REPEAT REGION OF PRORP DOMAIN-CONTAINING PROTEIN"/>
    <property type="match status" value="1"/>
</dbReference>
<dbReference type="EMBL" id="GDJX01026403">
    <property type="protein sequence ID" value="JAT41533.1"/>
    <property type="molecule type" value="Transcribed_RNA"/>
</dbReference>
<feature type="repeat" description="PPR" evidence="3">
    <location>
        <begin position="322"/>
        <end position="356"/>
    </location>
</feature>
<feature type="repeat" description="PPR" evidence="3">
    <location>
        <begin position="533"/>
        <end position="567"/>
    </location>
</feature>